<accession>A0AA38F9M3</accession>
<dbReference type="Gene3D" id="3.20.20.70">
    <property type="entry name" value="Aldolase class I"/>
    <property type="match status" value="1"/>
</dbReference>
<sequence length="152" mass="17131">FAHPERHEPPRCLNYLTSPYVVIWSAVTASCAFLGLFQAQELMAEDRHGDMVPYHTPFQVRLEASGVIGTRQWIDSNVITFSPKVFIPLTRACRDFCGYCMFSLPPKSGRKIHMTTEEIVGITSKGEEVGCNEALFTLGDKPELIYLITMNE</sequence>
<dbReference type="PANTHER" id="PTHR14226:SF10">
    <property type="entry name" value="TRIACYLGLYCEROL LIPASE 4-RELATED"/>
    <property type="match status" value="1"/>
</dbReference>
<dbReference type="Proteomes" id="UP000824469">
    <property type="component" value="Unassembled WGS sequence"/>
</dbReference>
<gene>
    <name evidence="2" type="ORF">KI387_040543</name>
</gene>
<protein>
    <submittedName>
        <fullName evidence="2">Uncharacterized protein</fullName>
    </submittedName>
</protein>
<keyword evidence="1" id="KW-0472">Membrane</keyword>
<evidence type="ECO:0000313" key="3">
    <source>
        <dbReference type="Proteomes" id="UP000824469"/>
    </source>
</evidence>
<dbReference type="SUPFAM" id="SSF102114">
    <property type="entry name" value="Radical SAM enzymes"/>
    <property type="match status" value="1"/>
</dbReference>
<proteinExistence type="predicted"/>
<keyword evidence="3" id="KW-1185">Reference proteome</keyword>
<comment type="caution">
    <text evidence="2">The sequence shown here is derived from an EMBL/GenBank/DDBJ whole genome shotgun (WGS) entry which is preliminary data.</text>
</comment>
<dbReference type="EMBL" id="JAHRHJ020000266">
    <property type="protein sequence ID" value="KAH9294251.1"/>
    <property type="molecule type" value="Genomic_DNA"/>
</dbReference>
<dbReference type="InterPro" id="IPR016035">
    <property type="entry name" value="Acyl_Trfase/lysoPLipase"/>
</dbReference>
<feature type="non-terminal residue" evidence="2">
    <location>
        <position position="1"/>
    </location>
</feature>
<dbReference type="AlphaFoldDB" id="A0AA38F9M3"/>
<dbReference type="InterPro" id="IPR058240">
    <property type="entry name" value="rSAM_sf"/>
</dbReference>
<evidence type="ECO:0000313" key="2">
    <source>
        <dbReference type="EMBL" id="KAH9294251.1"/>
    </source>
</evidence>
<dbReference type="SUPFAM" id="SSF52151">
    <property type="entry name" value="FabD/lysophospholipase-like"/>
    <property type="match status" value="1"/>
</dbReference>
<dbReference type="InterPro" id="IPR013785">
    <property type="entry name" value="Aldolase_TIM"/>
</dbReference>
<feature type="transmembrane region" description="Helical" evidence="1">
    <location>
        <begin position="20"/>
        <end position="37"/>
    </location>
</feature>
<dbReference type="InterPro" id="IPR050301">
    <property type="entry name" value="NTE"/>
</dbReference>
<name>A0AA38F9M3_TAXCH</name>
<feature type="non-terminal residue" evidence="2">
    <location>
        <position position="152"/>
    </location>
</feature>
<reference evidence="2 3" key="1">
    <citation type="journal article" date="2021" name="Nat. Plants">
        <title>The Taxus genome provides insights into paclitaxel biosynthesis.</title>
        <authorList>
            <person name="Xiong X."/>
            <person name="Gou J."/>
            <person name="Liao Q."/>
            <person name="Li Y."/>
            <person name="Zhou Q."/>
            <person name="Bi G."/>
            <person name="Li C."/>
            <person name="Du R."/>
            <person name="Wang X."/>
            <person name="Sun T."/>
            <person name="Guo L."/>
            <person name="Liang H."/>
            <person name="Lu P."/>
            <person name="Wu Y."/>
            <person name="Zhang Z."/>
            <person name="Ro D.K."/>
            <person name="Shang Y."/>
            <person name="Huang S."/>
            <person name="Yan J."/>
        </authorList>
    </citation>
    <scope>NUCLEOTIDE SEQUENCE [LARGE SCALE GENOMIC DNA]</scope>
    <source>
        <strain evidence="2">Ta-2019</strain>
    </source>
</reference>
<keyword evidence="1" id="KW-1133">Transmembrane helix</keyword>
<organism evidence="2 3">
    <name type="scientific">Taxus chinensis</name>
    <name type="common">Chinese yew</name>
    <name type="synonym">Taxus wallichiana var. chinensis</name>
    <dbReference type="NCBI Taxonomy" id="29808"/>
    <lineage>
        <taxon>Eukaryota</taxon>
        <taxon>Viridiplantae</taxon>
        <taxon>Streptophyta</taxon>
        <taxon>Embryophyta</taxon>
        <taxon>Tracheophyta</taxon>
        <taxon>Spermatophyta</taxon>
        <taxon>Pinopsida</taxon>
        <taxon>Pinidae</taxon>
        <taxon>Conifers II</taxon>
        <taxon>Cupressales</taxon>
        <taxon>Taxaceae</taxon>
        <taxon>Taxus</taxon>
    </lineage>
</organism>
<evidence type="ECO:0000256" key="1">
    <source>
        <dbReference type="SAM" id="Phobius"/>
    </source>
</evidence>
<keyword evidence="1" id="KW-0812">Transmembrane</keyword>
<dbReference type="PANTHER" id="PTHR14226">
    <property type="entry name" value="NEUROPATHY TARGET ESTERASE/SWISS CHEESE D.MELANOGASTER"/>
    <property type="match status" value="1"/>
</dbReference>